<dbReference type="EMBL" id="CP061035">
    <property type="protein sequence ID" value="QQV76476.1"/>
    <property type="molecule type" value="Genomic_DNA"/>
</dbReference>
<protein>
    <submittedName>
        <fullName evidence="1">DUF1428 domain-containing protein</fullName>
    </submittedName>
</protein>
<proteinExistence type="predicted"/>
<evidence type="ECO:0000313" key="1">
    <source>
        <dbReference type="EMBL" id="QQV76476.1"/>
    </source>
</evidence>
<reference evidence="2" key="1">
    <citation type="submission" date="2020-09" db="EMBL/GenBank/DDBJ databases">
        <title>Sphingomonas sp., a new species isolated from pork steak.</title>
        <authorList>
            <person name="Heidler von Heilborn D."/>
        </authorList>
    </citation>
    <scope>NUCLEOTIDE SEQUENCE [LARGE SCALE GENOMIC DNA]</scope>
</reference>
<dbReference type="KEGG" id="sari:H5J25_13530"/>
<gene>
    <name evidence="1" type="ORF">H5J25_13530</name>
</gene>
<dbReference type="AlphaFoldDB" id="A0A974NTB2"/>
<dbReference type="Pfam" id="PF07237">
    <property type="entry name" value="DUF1428"/>
    <property type="match status" value="2"/>
</dbReference>
<dbReference type="Proteomes" id="UP000595894">
    <property type="component" value="Chromosome"/>
</dbReference>
<organism evidence="1 2">
    <name type="scientific">Sphingomonas aliaeris</name>
    <dbReference type="NCBI Taxonomy" id="2759526"/>
    <lineage>
        <taxon>Bacteria</taxon>
        <taxon>Pseudomonadati</taxon>
        <taxon>Pseudomonadota</taxon>
        <taxon>Alphaproteobacteria</taxon>
        <taxon>Sphingomonadales</taxon>
        <taxon>Sphingomonadaceae</taxon>
        <taxon>Sphingomonas</taxon>
    </lineage>
</organism>
<keyword evidence="2" id="KW-1185">Reference proteome</keyword>
<dbReference type="InterPro" id="IPR011008">
    <property type="entry name" value="Dimeric_a/b-barrel"/>
</dbReference>
<dbReference type="SUPFAM" id="SSF54909">
    <property type="entry name" value="Dimeric alpha+beta barrel"/>
    <property type="match status" value="2"/>
</dbReference>
<evidence type="ECO:0000313" key="2">
    <source>
        <dbReference type="Proteomes" id="UP000595894"/>
    </source>
</evidence>
<accession>A0A974NTB2</accession>
<dbReference type="Gene3D" id="3.30.70.100">
    <property type="match status" value="2"/>
</dbReference>
<name>A0A974NTB2_9SPHN</name>
<dbReference type="InterPro" id="IPR009874">
    <property type="entry name" value="DUF1428"/>
</dbReference>
<sequence>MAYIDGFVLAVPVANKQAYIDHATAALPIFKEFVATRMMECWADDVPDGKVTDFRRAVKATDDEAVVFSWMEYPDKPTRDAAMEKIMSDPRMEEMGDMPFDGARMIFAGFDPILVAGSGEGSGYVDGFIAPVPVGNKSTYLAHAEKAAAVFRDCGATRVVETWAEGLPAGKITDFNMAVNAADGEAIVFSFVEWPSKEARQQGWEKVMADERMKPDGSDMPFDGKRMIYGGFSPILDA</sequence>